<comment type="caution">
    <text evidence="1">The sequence shown here is derived from an EMBL/GenBank/DDBJ whole genome shotgun (WGS) entry which is preliminary data.</text>
</comment>
<evidence type="ECO:0000313" key="1">
    <source>
        <dbReference type="EMBL" id="KAK8026657.1"/>
    </source>
</evidence>
<organism evidence="1 2">
    <name type="scientific">Apiospora marii</name>
    <dbReference type="NCBI Taxonomy" id="335849"/>
    <lineage>
        <taxon>Eukaryota</taxon>
        <taxon>Fungi</taxon>
        <taxon>Dikarya</taxon>
        <taxon>Ascomycota</taxon>
        <taxon>Pezizomycotina</taxon>
        <taxon>Sordariomycetes</taxon>
        <taxon>Xylariomycetidae</taxon>
        <taxon>Amphisphaeriales</taxon>
        <taxon>Apiosporaceae</taxon>
        <taxon>Apiospora</taxon>
    </lineage>
</organism>
<protein>
    <submittedName>
        <fullName evidence="1">Uncharacterized protein</fullName>
    </submittedName>
</protein>
<dbReference type="Proteomes" id="UP001396898">
    <property type="component" value="Unassembled WGS sequence"/>
</dbReference>
<proteinExistence type="predicted"/>
<evidence type="ECO:0000313" key="2">
    <source>
        <dbReference type="Proteomes" id="UP001396898"/>
    </source>
</evidence>
<sequence>MCSVRGTDAFGEKMKLRKSVLEPKHFRWSMTDRVQELLDNDSISCELEGERDDCYDAGGTAERIHTRT</sequence>
<dbReference type="EMBL" id="JAQQWI010000007">
    <property type="protein sequence ID" value="KAK8026657.1"/>
    <property type="molecule type" value="Genomic_DNA"/>
</dbReference>
<keyword evidence="2" id="KW-1185">Reference proteome</keyword>
<gene>
    <name evidence="1" type="ORF">PG991_003713</name>
</gene>
<accession>A0ABR1S492</accession>
<name>A0ABR1S492_9PEZI</name>
<reference evidence="1 2" key="1">
    <citation type="submission" date="2023-01" db="EMBL/GenBank/DDBJ databases">
        <title>Analysis of 21 Apiospora genomes using comparative genomics revels a genus with tremendous synthesis potential of carbohydrate active enzymes and secondary metabolites.</title>
        <authorList>
            <person name="Sorensen T."/>
        </authorList>
    </citation>
    <scope>NUCLEOTIDE SEQUENCE [LARGE SCALE GENOMIC DNA]</scope>
    <source>
        <strain evidence="1 2">CBS 20057</strain>
    </source>
</reference>